<feature type="transmembrane region" description="Helical" evidence="8">
    <location>
        <begin position="210"/>
        <end position="228"/>
    </location>
</feature>
<evidence type="ECO:0000256" key="3">
    <source>
        <dbReference type="ARBA" id="ARBA00022676"/>
    </source>
</evidence>
<proteinExistence type="predicted"/>
<comment type="caution">
    <text evidence="10">The sequence shown here is derived from an EMBL/GenBank/DDBJ whole genome shotgun (WGS) entry which is preliminary data.</text>
</comment>
<name>A0A497E4Z2_UNCAE</name>
<evidence type="ECO:0000256" key="7">
    <source>
        <dbReference type="ARBA" id="ARBA00023136"/>
    </source>
</evidence>
<evidence type="ECO:0000256" key="6">
    <source>
        <dbReference type="ARBA" id="ARBA00022989"/>
    </source>
</evidence>
<keyword evidence="2" id="KW-1003">Cell membrane</keyword>
<dbReference type="AlphaFoldDB" id="A0A497E4Z2"/>
<keyword evidence="5 8" id="KW-0812">Transmembrane</keyword>
<evidence type="ECO:0000259" key="9">
    <source>
        <dbReference type="Pfam" id="PF13231"/>
    </source>
</evidence>
<dbReference type="GO" id="GO:0016763">
    <property type="term" value="F:pentosyltransferase activity"/>
    <property type="evidence" value="ECO:0007669"/>
    <property type="project" value="TreeGrafter"/>
</dbReference>
<reference evidence="10 11" key="1">
    <citation type="submission" date="2018-06" db="EMBL/GenBank/DDBJ databases">
        <title>Extensive metabolic versatility and redundancy in microbially diverse, dynamic hydrothermal sediments.</title>
        <authorList>
            <person name="Dombrowski N."/>
            <person name="Teske A."/>
            <person name="Baker B.J."/>
        </authorList>
    </citation>
    <scope>NUCLEOTIDE SEQUENCE [LARGE SCALE GENOMIC DNA]</scope>
    <source>
        <strain evidence="10">B47_G16</strain>
    </source>
</reference>
<keyword evidence="4 10" id="KW-0808">Transferase</keyword>
<dbReference type="EMBL" id="QMPZ01000137">
    <property type="protein sequence ID" value="RLE07823.1"/>
    <property type="molecule type" value="Genomic_DNA"/>
</dbReference>
<evidence type="ECO:0000313" key="10">
    <source>
        <dbReference type="EMBL" id="RLE07823.1"/>
    </source>
</evidence>
<dbReference type="GO" id="GO:0005886">
    <property type="term" value="C:plasma membrane"/>
    <property type="evidence" value="ECO:0007669"/>
    <property type="project" value="UniProtKB-SubCell"/>
</dbReference>
<evidence type="ECO:0000256" key="5">
    <source>
        <dbReference type="ARBA" id="ARBA00022692"/>
    </source>
</evidence>
<dbReference type="InterPro" id="IPR050297">
    <property type="entry name" value="LipidA_mod_glycosyltrf_83"/>
</dbReference>
<feature type="transmembrane region" description="Helical" evidence="8">
    <location>
        <begin position="138"/>
        <end position="158"/>
    </location>
</feature>
<evidence type="ECO:0000256" key="4">
    <source>
        <dbReference type="ARBA" id="ARBA00022679"/>
    </source>
</evidence>
<dbReference type="InterPro" id="IPR038731">
    <property type="entry name" value="RgtA/B/C-like"/>
</dbReference>
<keyword evidence="3" id="KW-0328">Glycosyltransferase</keyword>
<sequence length="308" mass="36183">MWKVSFKRDYFLLILLVLLCLFLFVFKLGEPSLWNMDEPIYGEVAKEILKLGDWITLHFNYQEWFDKPPLYIWLTALTFKAFGWNEFTTRIWSSLFGIGGVVVVYFLGKSIFDKKTGFFSALILATSLQYIIQSRLALLDVPLSFFISLSILFFYLGYKTYEKRWYYLLSFIFMALATLTKGPIGVLLPGLIIGLYLLLTANTGELKRMMLFRGILIYLAIASPWYVIELMRHGHTFMDSFFFQRTVARFLTPFEGHTGPPYYYLVVLLFGFFPWSSFLPYALVRFFKKGWKDGERKKILLILIWFGV</sequence>
<feature type="transmembrane region" description="Helical" evidence="8">
    <location>
        <begin position="91"/>
        <end position="108"/>
    </location>
</feature>
<dbReference type="GO" id="GO:0009103">
    <property type="term" value="P:lipopolysaccharide biosynthetic process"/>
    <property type="evidence" value="ECO:0007669"/>
    <property type="project" value="UniProtKB-ARBA"/>
</dbReference>
<feature type="domain" description="Glycosyltransferase RgtA/B/C/D-like" evidence="9">
    <location>
        <begin position="66"/>
        <end position="226"/>
    </location>
</feature>
<feature type="transmembrane region" description="Helical" evidence="8">
    <location>
        <begin position="165"/>
        <end position="180"/>
    </location>
</feature>
<protein>
    <submittedName>
        <fullName evidence="10">Phospholipid carrier-dependent glycosyltransferase</fullName>
    </submittedName>
</protein>
<keyword evidence="6 8" id="KW-1133">Transmembrane helix</keyword>
<gene>
    <name evidence="10" type="ORF">DRJ00_07425</name>
</gene>
<keyword evidence="7 8" id="KW-0472">Membrane</keyword>
<feature type="non-terminal residue" evidence="10">
    <location>
        <position position="308"/>
    </location>
</feature>
<dbReference type="PANTHER" id="PTHR33908:SF3">
    <property type="entry name" value="UNDECAPRENYL PHOSPHATE-ALPHA-4-AMINO-4-DEOXY-L-ARABINOSE ARABINOSYL TRANSFERASE"/>
    <property type="match status" value="1"/>
</dbReference>
<dbReference type="PANTHER" id="PTHR33908">
    <property type="entry name" value="MANNOSYLTRANSFERASE YKCB-RELATED"/>
    <property type="match status" value="1"/>
</dbReference>
<feature type="transmembrane region" description="Helical" evidence="8">
    <location>
        <begin position="262"/>
        <end position="287"/>
    </location>
</feature>
<dbReference type="Proteomes" id="UP000279422">
    <property type="component" value="Unassembled WGS sequence"/>
</dbReference>
<dbReference type="GO" id="GO:0010041">
    <property type="term" value="P:response to iron(III) ion"/>
    <property type="evidence" value="ECO:0007669"/>
    <property type="project" value="TreeGrafter"/>
</dbReference>
<comment type="subcellular location">
    <subcellularLocation>
        <location evidence="1">Cell membrane</location>
        <topology evidence="1">Multi-pass membrane protein</topology>
    </subcellularLocation>
</comment>
<evidence type="ECO:0000256" key="8">
    <source>
        <dbReference type="SAM" id="Phobius"/>
    </source>
</evidence>
<accession>A0A497E4Z2</accession>
<organism evidence="10 11">
    <name type="scientific">Aerophobetes bacterium</name>
    <dbReference type="NCBI Taxonomy" id="2030807"/>
    <lineage>
        <taxon>Bacteria</taxon>
        <taxon>Candidatus Aerophobota</taxon>
    </lineage>
</organism>
<dbReference type="Pfam" id="PF13231">
    <property type="entry name" value="PMT_2"/>
    <property type="match status" value="1"/>
</dbReference>
<evidence type="ECO:0000256" key="2">
    <source>
        <dbReference type="ARBA" id="ARBA00022475"/>
    </source>
</evidence>
<evidence type="ECO:0000313" key="11">
    <source>
        <dbReference type="Proteomes" id="UP000279422"/>
    </source>
</evidence>
<evidence type="ECO:0000256" key="1">
    <source>
        <dbReference type="ARBA" id="ARBA00004651"/>
    </source>
</evidence>